<dbReference type="EMBL" id="KV429061">
    <property type="protein sequence ID" value="KZT69026.1"/>
    <property type="molecule type" value="Genomic_DNA"/>
</dbReference>
<feature type="region of interest" description="Disordered" evidence="1">
    <location>
        <begin position="200"/>
        <end position="237"/>
    </location>
</feature>
<organism evidence="4 5">
    <name type="scientific">Daedalea quercina L-15889</name>
    <dbReference type="NCBI Taxonomy" id="1314783"/>
    <lineage>
        <taxon>Eukaryota</taxon>
        <taxon>Fungi</taxon>
        <taxon>Dikarya</taxon>
        <taxon>Basidiomycota</taxon>
        <taxon>Agaricomycotina</taxon>
        <taxon>Agaricomycetes</taxon>
        <taxon>Polyporales</taxon>
        <taxon>Fomitopsis</taxon>
    </lineage>
</organism>
<proteinExistence type="predicted"/>
<dbReference type="Gene3D" id="2.60.120.260">
    <property type="entry name" value="Galactose-binding domain-like"/>
    <property type="match status" value="1"/>
</dbReference>
<name>A0A165Q5D5_9APHY</name>
<keyword evidence="2" id="KW-1133">Transmembrane helix</keyword>
<keyword evidence="5" id="KW-1185">Reference proteome</keyword>
<keyword evidence="2" id="KW-0812">Transmembrane</keyword>
<keyword evidence="2" id="KW-0472">Membrane</keyword>
<evidence type="ECO:0000256" key="3">
    <source>
        <dbReference type="SAM" id="SignalP"/>
    </source>
</evidence>
<gene>
    <name evidence="4" type="ORF">DAEQUDRAFT_765805</name>
</gene>
<protein>
    <recommendedName>
        <fullName evidence="6">Mid2 domain-containing protein</fullName>
    </recommendedName>
</protein>
<feature type="region of interest" description="Disordered" evidence="1">
    <location>
        <begin position="319"/>
        <end position="341"/>
    </location>
</feature>
<evidence type="ECO:0000256" key="2">
    <source>
        <dbReference type="SAM" id="Phobius"/>
    </source>
</evidence>
<sequence length="390" mass="41982">MSFVVLIRLILFLLLVAPQPAPAAVTNRTIDDEFGDSITGRPPYYGSSGWNYGPSCPGCKAQPAPEDVFMGSWHDTTSTTPSDGPAHTVSITFNGTAVWVYCIVPNNIPHTTTFVNISISLDGEVVGSYAHEADTKSEAYIYNVTVYSNTHLTNTQHVVTLTAMQDPDASMLLFDWAEYTHDDDDDEKMTTLTITATSTIVPSSRSTEHEIASSSSPPASASSKAAVPSASGKAQGGSDASRWKVILVGCLVGGGGASAIGVLAAALLFRRRRLRQCHGVGGSIDSEPLVRIPRVEPFMEQPSANQHVSLLPARVHGTTHERLPSTSTMLQESLSDESQRGTLSVTAPATFGTSNQEAAQPDALEIEREQARLVRQVRKIREHMENLPHR</sequence>
<feature type="compositionally biased region" description="Low complexity" evidence="1">
    <location>
        <begin position="212"/>
        <end position="231"/>
    </location>
</feature>
<dbReference type="OrthoDB" id="3268736at2759"/>
<keyword evidence="3" id="KW-0732">Signal</keyword>
<evidence type="ECO:0000313" key="5">
    <source>
        <dbReference type="Proteomes" id="UP000076727"/>
    </source>
</evidence>
<accession>A0A165Q5D5</accession>
<dbReference type="Proteomes" id="UP000076727">
    <property type="component" value="Unassembled WGS sequence"/>
</dbReference>
<feature type="signal peptide" evidence="3">
    <location>
        <begin position="1"/>
        <end position="23"/>
    </location>
</feature>
<evidence type="ECO:0000256" key="1">
    <source>
        <dbReference type="SAM" id="MobiDB-lite"/>
    </source>
</evidence>
<feature type="compositionally biased region" description="Polar residues" evidence="1">
    <location>
        <begin position="324"/>
        <end position="333"/>
    </location>
</feature>
<dbReference type="AlphaFoldDB" id="A0A165Q5D5"/>
<feature type="chain" id="PRO_5007864623" description="Mid2 domain-containing protein" evidence="3">
    <location>
        <begin position="24"/>
        <end position="390"/>
    </location>
</feature>
<reference evidence="4 5" key="1">
    <citation type="journal article" date="2016" name="Mol. Biol. Evol.">
        <title>Comparative Genomics of Early-Diverging Mushroom-Forming Fungi Provides Insights into the Origins of Lignocellulose Decay Capabilities.</title>
        <authorList>
            <person name="Nagy L.G."/>
            <person name="Riley R."/>
            <person name="Tritt A."/>
            <person name="Adam C."/>
            <person name="Daum C."/>
            <person name="Floudas D."/>
            <person name="Sun H."/>
            <person name="Yadav J.S."/>
            <person name="Pangilinan J."/>
            <person name="Larsson K.H."/>
            <person name="Matsuura K."/>
            <person name="Barry K."/>
            <person name="Labutti K."/>
            <person name="Kuo R."/>
            <person name="Ohm R.A."/>
            <person name="Bhattacharya S.S."/>
            <person name="Shirouzu T."/>
            <person name="Yoshinaga Y."/>
            <person name="Martin F.M."/>
            <person name="Grigoriev I.V."/>
            <person name="Hibbett D.S."/>
        </authorList>
    </citation>
    <scope>NUCLEOTIDE SEQUENCE [LARGE SCALE GENOMIC DNA]</scope>
    <source>
        <strain evidence="4 5">L-15889</strain>
    </source>
</reference>
<feature type="transmembrane region" description="Helical" evidence="2">
    <location>
        <begin position="245"/>
        <end position="269"/>
    </location>
</feature>
<evidence type="ECO:0000313" key="4">
    <source>
        <dbReference type="EMBL" id="KZT69026.1"/>
    </source>
</evidence>
<evidence type="ECO:0008006" key="6">
    <source>
        <dbReference type="Google" id="ProtNLM"/>
    </source>
</evidence>